<evidence type="ECO:0000256" key="5">
    <source>
        <dbReference type="ARBA" id="ARBA00023004"/>
    </source>
</evidence>
<keyword evidence="2 8" id="KW-0949">S-adenosyl-L-methionine</keyword>
<dbReference type="InterPro" id="IPR007197">
    <property type="entry name" value="rSAM"/>
</dbReference>
<evidence type="ECO:0000256" key="6">
    <source>
        <dbReference type="ARBA" id="ARBA00023014"/>
    </source>
</evidence>
<dbReference type="Pfam" id="PF04055">
    <property type="entry name" value="Radical_SAM"/>
    <property type="match status" value="1"/>
</dbReference>
<feature type="binding site" evidence="8">
    <location>
        <position position="43"/>
    </location>
    <ligand>
        <name>Mg(2+)</name>
        <dbReference type="ChEBI" id="CHEBI:18420"/>
    </ligand>
</feature>
<name>A0A1B7LE33_9FIRM</name>
<evidence type="ECO:0000256" key="7">
    <source>
        <dbReference type="ARBA" id="ARBA00023239"/>
    </source>
</evidence>
<keyword evidence="11" id="KW-1185">Reference proteome</keyword>
<dbReference type="SFLD" id="SFLDS00029">
    <property type="entry name" value="Radical_SAM"/>
    <property type="match status" value="1"/>
</dbReference>
<dbReference type="InterPro" id="IPR058240">
    <property type="entry name" value="rSAM_sf"/>
</dbReference>
<evidence type="ECO:0000313" key="10">
    <source>
        <dbReference type="EMBL" id="OAT81350.1"/>
    </source>
</evidence>
<reference evidence="10 11" key="1">
    <citation type="submission" date="2016-04" db="EMBL/GenBank/DDBJ databases">
        <authorList>
            <person name="Evans L.H."/>
            <person name="Alamgir A."/>
            <person name="Owens N."/>
            <person name="Weber N.D."/>
            <person name="Virtaneva K."/>
            <person name="Barbian K."/>
            <person name="Babar A."/>
            <person name="Rosenke K."/>
        </authorList>
    </citation>
    <scope>NUCLEOTIDE SEQUENCE [LARGE SCALE GENOMIC DNA]</scope>
    <source>
        <strain evidence="10 11">LMa1</strain>
    </source>
</reference>
<feature type="binding site" evidence="8">
    <location>
        <begin position="40"/>
        <end position="42"/>
    </location>
    <ligand>
        <name>S-adenosyl-L-methionine</name>
        <dbReference type="ChEBI" id="CHEBI:59789"/>
    </ligand>
</feature>
<accession>A0A1B7LE33</accession>
<dbReference type="InterPro" id="IPR024924">
    <property type="entry name" value="7-CO-7-deazaguanine_synth-like"/>
</dbReference>
<dbReference type="PIRSF" id="PIRSF000370">
    <property type="entry name" value="QueE"/>
    <property type="match status" value="1"/>
</dbReference>
<dbReference type="GO" id="GO:1904047">
    <property type="term" value="F:S-adenosyl-L-methionine binding"/>
    <property type="evidence" value="ECO:0007669"/>
    <property type="project" value="UniProtKB-UniRule"/>
</dbReference>
<feature type="binding site" evidence="8">
    <location>
        <begin position="15"/>
        <end position="17"/>
    </location>
    <ligand>
        <name>substrate</name>
    </ligand>
</feature>
<comment type="cofactor">
    <cofactor evidence="8">
        <name>Mg(2+)</name>
        <dbReference type="ChEBI" id="CHEBI:18420"/>
    </cofactor>
</comment>
<protein>
    <recommendedName>
        <fullName evidence="8">7-carboxy-7-deazaguanine synthase</fullName>
        <shortName evidence="8">CDG synthase</shortName>
        <ecNumber evidence="8">4.3.99.3</ecNumber>
    </recommendedName>
    <alternativeName>
        <fullName evidence="8">Queuosine biosynthesis protein QueE</fullName>
    </alternativeName>
</protein>
<feature type="binding site" evidence="8">
    <location>
        <position position="30"/>
    </location>
    <ligand>
        <name>substrate</name>
    </ligand>
</feature>
<dbReference type="GO" id="GO:0051539">
    <property type="term" value="F:4 iron, 4 sulfur cluster binding"/>
    <property type="evidence" value="ECO:0007669"/>
    <property type="project" value="UniProtKB-UniRule"/>
</dbReference>
<keyword evidence="7 8" id="KW-0456">Lyase</keyword>
<dbReference type="UniPathway" id="UPA00391"/>
<dbReference type="PANTHER" id="PTHR42836">
    <property type="entry name" value="7-CARBOXY-7-DEAZAGUANINE SYNTHASE"/>
    <property type="match status" value="1"/>
</dbReference>
<dbReference type="CDD" id="cd01335">
    <property type="entry name" value="Radical_SAM"/>
    <property type="match status" value="1"/>
</dbReference>
<sequence length="249" mass="27342">MPADSTMVTEIFSSIQGEGIFTGCRQIFIRFWGCNLNCRYCDTRTGKAPVHCRIETEPGTGNFCLLPNPLTAAEVALRAGELNPSGHQTISLTGGEPLLHTSFLSRLIPLLPPARQGIYLETNGTLPEELARIIDGIDIIAMDIKLPGTAGITPCWREHEAFLALALAKKKKVMVKIIIADYSADREIEQAVELLSRYKDIPVVLQPVSSSRGIPQLAPGRALAIQARALEKLIDVRVIPQTHKYLHLL</sequence>
<comment type="catalytic activity">
    <reaction evidence="8">
        <text>6-carboxy-5,6,7,8-tetrahydropterin + H(+) = 7-carboxy-7-carbaguanine + NH4(+)</text>
        <dbReference type="Rhea" id="RHEA:27974"/>
        <dbReference type="ChEBI" id="CHEBI:15378"/>
        <dbReference type="ChEBI" id="CHEBI:28938"/>
        <dbReference type="ChEBI" id="CHEBI:61032"/>
        <dbReference type="ChEBI" id="CHEBI:61036"/>
        <dbReference type="EC" id="4.3.99.3"/>
    </reaction>
</comment>
<comment type="similarity">
    <text evidence="8">Belongs to the radical SAM superfamily. 7-carboxy-7-deazaguanine synthase family.</text>
</comment>
<feature type="binding site" evidence="8">
    <location>
        <position position="93"/>
    </location>
    <ligand>
        <name>substrate</name>
    </ligand>
</feature>
<dbReference type="Proteomes" id="UP000078532">
    <property type="component" value="Unassembled WGS sequence"/>
</dbReference>
<dbReference type="PANTHER" id="PTHR42836:SF1">
    <property type="entry name" value="7-CARBOXY-7-DEAZAGUANINE SYNTHASE"/>
    <property type="match status" value="1"/>
</dbReference>
<evidence type="ECO:0000259" key="9">
    <source>
        <dbReference type="PROSITE" id="PS51918"/>
    </source>
</evidence>
<keyword evidence="4 8" id="KW-0460">Magnesium</keyword>
<dbReference type="GO" id="GO:0016840">
    <property type="term" value="F:carbon-nitrogen lyase activity"/>
    <property type="evidence" value="ECO:0007669"/>
    <property type="project" value="UniProtKB-UniRule"/>
</dbReference>
<comment type="caution">
    <text evidence="8">Lacks conserved residue(s) required for the propagation of feature annotation.</text>
</comment>
<keyword evidence="6 8" id="KW-0411">Iron-sulfur</keyword>
<feature type="domain" description="Radical SAM core" evidence="9">
    <location>
        <begin position="21"/>
        <end position="249"/>
    </location>
</feature>
<dbReference type="EMBL" id="LYVF01000164">
    <property type="protein sequence ID" value="OAT81350.1"/>
    <property type="molecule type" value="Genomic_DNA"/>
</dbReference>
<proteinExistence type="inferred from homology"/>
<gene>
    <name evidence="8" type="primary">queE</name>
    <name evidence="10" type="ORF">A6M21_10740</name>
</gene>
<evidence type="ECO:0000313" key="11">
    <source>
        <dbReference type="Proteomes" id="UP000078532"/>
    </source>
</evidence>
<dbReference type="EC" id="4.3.99.3" evidence="8"/>
<dbReference type="Gene3D" id="3.20.20.70">
    <property type="entry name" value="Aldolase class I"/>
    <property type="match status" value="1"/>
</dbReference>
<comment type="cofactor">
    <cofactor evidence="8">
        <name>S-adenosyl-L-methionine</name>
        <dbReference type="ChEBI" id="CHEBI:59789"/>
    </cofactor>
    <text evidence="8">Binds 1 S-adenosyl-L-methionine per subunit.</text>
</comment>
<organism evidence="10 11">
    <name type="scientific">Desulfotomaculum copahuensis</name>
    <dbReference type="NCBI Taxonomy" id="1838280"/>
    <lineage>
        <taxon>Bacteria</taxon>
        <taxon>Bacillati</taxon>
        <taxon>Bacillota</taxon>
        <taxon>Clostridia</taxon>
        <taxon>Eubacteriales</taxon>
        <taxon>Desulfotomaculaceae</taxon>
        <taxon>Desulfotomaculum</taxon>
    </lineage>
</organism>
<feature type="binding site" evidence="8">
    <location>
        <position position="38"/>
    </location>
    <ligand>
        <name>[4Fe-4S] cluster</name>
        <dbReference type="ChEBI" id="CHEBI:49883"/>
        <note>4Fe-4S-S-AdoMet</note>
    </ligand>
</feature>
<feature type="binding site" evidence="8">
    <location>
        <position position="41"/>
    </location>
    <ligand>
        <name>[4Fe-4S] cluster</name>
        <dbReference type="ChEBI" id="CHEBI:49883"/>
        <note>4Fe-4S-S-AdoMet</note>
    </ligand>
</feature>
<evidence type="ECO:0000256" key="8">
    <source>
        <dbReference type="HAMAP-Rule" id="MF_00917"/>
    </source>
</evidence>
<dbReference type="STRING" id="1838280.A6M21_10740"/>
<dbReference type="OrthoDB" id="9792276at2"/>
<comment type="pathway">
    <text evidence="8">Purine metabolism; 7-cyano-7-deazaguanine biosynthesis.</text>
</comment>
<feature type="binding site" evidence="8">
    <location>
        <position position="95"/>
    </location>
    <ligand>
        <name>S-adenosyl-L-methionine</name>
        <dbReference type="ChEBI" id="CHEBI:59789"/>
    </ligand>
</feature>
<comment type="cofactor">
    <cofactor evidence="8">
        <name>[4Fe-4S] cluster</name>
        <dbReference type="ChEBI" id="CHEBI:49883"/>
    </cofactor>
    <text evidence="8">Binds 1 [4Fe-4S] cluster. The cluster is coordinated with 3 cysteines and an exchangeable S-adenosyl-L-methionine.</text>
</comment>
<dbReference type="RefSeq" id="WP_066668476.1">
    <property type="nucleotide sequence ID" value="NZ_LYVF01000164.1"/>
</dbReference>
<dbReference type="InterPro" id="IPR013785">
    <property type="entry name" value="Aldolase_TIM"/>
</dbReference>
<dbReference type="SUPFAM" id="SSF102114">
    <property type="entry name" value="Radical SAM enzymes"/>
    <property type="match status" value="1"/>
</dbReference>
<dbReference type="GO" id="GO:0008616">
    <property type="term" value="P:tRNA queuosine(34) biosynthetic process"/>
    <property type="evidence" value="ECO:0007669"/>
    <property type="project" value="UniProtKB-UniRule"/>
</dbReference>
<comment type="function">
    <text evidence="8">Catalyzes the complex heterocyclic radical-mediated conversion of 6-carboxy-5,6,7,8-tetrahydropterin (CPH4) to 7-carboxy-7-deazaguanine (CDG), a step common to the biosynthetic pathways of all 7-deazapurine-containing compounds.</text>
</comment>
<keyword evidence="1 8" id="KW-0004">4Fe-4S</keyword>
<keyword evidence="8" id="KW-0671">Queuosine biosynthesis</keyword>
<evidence type="ECO:0000256" key="4">
    <source>
        <dbReference type="ARBA" id="ARBA00022842"/>
    </source>
</evidence>
<evidence type="ECO:0000256" key="1">
    <source>
        <dbReference type="ARBA" id="ARBA00022485"/>
    </source>
</evidence>
<comment type="subunit">
    <text evidence="8">Homodimer.</text>
</comment>
<keyword evidence="5 8" id="KW-0408">Iron</keyword>
<feature type="binding site" evidence="8">
    <location>
        <position position="34"/>
    </location>
    <ligand>
        <name>[4Fe-4S] cluster</name>
        <dbReference type="ChEBI" id="CHEBI:49883"/>
        <note>4Fe-4S-S-AdoMet</note>
    </ligand>
</feature>
<dbReference type="PROSITE" id="PS51918">
    <property type="entry name" value="RADICAL_SAM"/>
    <property type="match status" value="1"/>
</dbReference>
<dbReference type="HAMAP" id="MF_00917">
    <property type="entry name" value="QueE"/>
    <property type="match status" value="1"/>
</dbReference>
<dbReference type="AlphaFoldDB" id="A0A1B7LE33"/>
<evidence type="ECO:0000256" key="2">
    <source>
        <dbReference type="ARBA" id="ARBA00022691"/>
    </source>
</evidence>
<keyword evidence="3 8" id="KW-0479">Metal-binding</keyword>
<dbReference type="GO" id="GO:0000287">
    <property type="term" value="F:magnesium ion binding"/>
    <property type="evidence" value="ECO:0007669"/>
    <property type="project" value="UniProtKB-UniRule"/>
</dbReference>
<comment type="caution">
    <text evidence="10">The sequence shown here is derived from an EMBL/GenBank/DDBJ whole genome shotgun (WGS) entry which is preliminary data.</text>
</comment>
<evidence type="ECO:0000256" key="3">
    <source>
        <dbReference type="ARBA" id="ARBA00022723"/>
    </source>
</evidence>